<evidence type="ECO:0000256" key="4">
    <source>
        <dbReference type="ARBA" id="ARBA00023239"/>
    </source>
</evidence>
<evidence type="ECO:0000256" key="3">
    <source>
        <dbReference type="ARBA" id="ARBA00022898"/>
    </source>
</evidence>
<dbReference type="PANTHER" id="PTHR43525:SF1">
    <property type="entry name" value="PROTEIN MALY"/>
    <property type="match status" value="1"/>
</dbReference>
<evidence type="ECO:0000256" key="1">
    <source>
        <dbReference type="ARBA" id="ARBA00001933"/>
    </source>
</evidence>
<reference evidence="7 8" key="1">
    <citation type="submission" date="2019-10" db="EMBL/GenBank/DDBJ databases">
        <authorList>
            <person name="Dong K."/>
        </authorList>
    </citation>
    <scope>NUCLEOTIDE SEQUENCE [LARGE SCALE GENOMIC DNA]</scope>
    <source>
        <strain evidence="7 8">DSM 28960</strain>
    </source>
</reference>
<dbReference type="Proteomes" id="UP000439550">
    <property type="component" value="Unassembled WGS sequence"/>
</dbReference>
<evidence type="ECO:0000259" key="6">
    <source>
        <dbReference type="Pfam" id="PF00155"/>
    </source>
</evidence>
<dbReference type="InterPro" id="IPR015422">
    <property type="entry name" value="PyrdxlP-dep_Trfase_small"/>
</dbReference>
<dbReference type="EC" id="4.4.1.13" evidence="2"/>
<dbReference type="InterPro" id="IPR015421">
    <property type="entry name" value="PyrdxlP-dep_Trfase_major"/>
</dbReference>
<dbReference type="NCBIfam" id="TIGR04350">
    <property type="entry name" value="C_S_lyase_PatB"/>
    <property type="match status" value="1"/>
</dbReference>
<organism evidence="7 8">
    <name type="scientific">Lactococcus hircilactis</name>
    <dbReference type="NCBI Taxonomy" id="1494462"/>
    <lineage>
        <taxon>Bacteria</taxon>
        <taxon>Bacillati</taxon>
        <taxon>Bacillota</taxon>
        <taxon>Bacilli</taxon>
        <taxon>Lactobacillales</taxon>
        <taxon>Streptococcaceae</taxon>
        <taxon>Lactococcus</taxon>
    </lineage>
</organism>
<accession>A0A7X1Z7Q9</accession>
<protein>
    <recommendedName>
        <fullName evidence="2">cysteine-S-conjugate beta-lyase</fullName>
        <ecNumber evidence="2">4.4.1.13</ecNumber>
    </recommendedName>
</protein>
<comment type="cofactor">
    <cofactor evidence="1">
        <name>pyridoxal 5'-phosphate</name>
        <dbReference type="ChEBI" id="CHEBI:597326"/>
    </cofactor>
</comment>
<keyword evidence="4 7" id="KW-0456">Lyase</keyword>
<dbReference type="GO" id="GO:0030170">
    <property type="term" value="F:pyridoxal phosphate binding"/>
    <property type="evidence" value="ECO:0007669"/>
    <property type="project" value="InterPro"/>
</dbReference>
<dbReference type="SUPFAM" id="SSF53383">
    <property type="entry name" value="PLP-dependent transferases"/>
    <property type="match status" value="1"/>
</dbReference>
<keyword evidence="8" id="KW-1185">Reference proteome</keyword>
<dbReference type="InterPro" id="IPR027619">
    <property type="entry name" value="C-S_lyase_PatB-like"/>
</dbReference>
<sequence length="389" mass="44554">MTIYDFTTQPNRLAHRAVKYQAPEVKYGVLPLWIADMDFLAFPALVETAQAYVDHHLYGYSYASDSLFERISDWEEKRHHYHYSRESIVLVEGVVPAIGIAIQAFTDKNDGILINTPAYPPFARTIQLNDRKLVTSELLFDEEEGQFLLNFDEIEQLFKNQKVKMFIFCSPQNPGGRVWSAFELNRLGELCQTYSVLLISDEIHQDLVWNGHEHHSFHTISPDFKKFSIVLSSATKTFNIADTKCSFALIEDEVLREAYLKQRLANNQHEINELGLLMTETAFQEGEQWLEALKPVIEKNIDYIYAELSQKTKIKVMKPQGTYLIWLDFSAYALSDHALHEKLLHEAKVILNEGISFGKGGASHARLNVAAPFSVIQDASQRICDAFKK</sequence>
<dbReference type="AlphaFoldDB" id="A0A7X1Z7Q9"/>
<dbReference type="InterPro" id="IPR015424">
    <property type="entry name" value="PyrdxlP-dep_Trfase"/>
</dbReference>
<dbReference type="Pfam" id="PF00155">
    <property type="entry name" value="Aminotran_1_2"/>
    <property type="match status" value="1"/>
</dbReference>
<dbReference type="GO" id="GO:0047804">
    <property type="term" value="F:cysteine-S-conjugate beta-lyase activity"/>
    <property type="evidence" value="ECO:0007669"/>
    <property type="project" value="UniProtKB-EC"/>
</dbReference>
<comment type="similarity">
    <text evidence="5">Belongs to the class-II pyridoxal-phosphate-dependent aminotransferase family. MalY/PatB cystathionine beta-lyase subfamily.</text>
</comment>
<dbReference type="InterPro" id="IPR051798">
    <property type="entry name" value="Class-II_PLP-Dep_Aminotrans"/>
</dbReference>
<evidence type="ECO:0000256" key="2">
    <source>
        <dbReference type="ARBA" id="ARBA00012224"/>
    </source>
</evidence>
<dbReference type="CDD" id="cd00609">
    <property type="entry name" value="AAT_like"/>
    <property type="match status" value="1"/>
</dbReference>
<feature type="domain" description="Aminotransferase class I/classII large" evidence="6">
    <location>
        <begin position="42"/>
        <end position="371"/>
    </location>
</feature>
<dbReference type="Gene3D" id="3.90.1150.10">
    <property type="entry name" value="Aspartate Aminotransferase, domain 1"/>
    <property type="match status" value="1"/>
</dbReference>
<name>A0A7X1Z7Q9_9LACT</name>
<gene>
    <name evidence="7" type="ORF">GHI93_02600</name>
</gene>
<evidence type="ECO:0000256" key="5">
    <source>
        <dbReference type="ARBA" id="ARBA00037974"/>
    </source>
</evidence>
<evidence type="ECO:0000313" key="7">
    <source>
        <dbReference type="EMBL" id="MQW38839.1"/>
    </source>
</evidence>
<dbReference type="InterPro" id="IPR004839">
    <property type="entry name" value="Aminotransferase_I/II_large"/>
</dbReference>
<proteinExistence type="inferred from homology"/>
<dbReference type="Gene3D" id="3.40.640.10">
    <property type="entry name" value="Type I PLP-dependent aspartate aminotransferase-like (Major domain)"/>
    <property type="match status" value="1"/>
</dbReference>
<comment type="caution">
    <text evidence="7">The sequence shown here is derived from an EMBL/GenBank/DDBJ whole genome shotgun (WGS) entry which is preliminary data.</text>
</comment>
<keyword evidence="3" id="KW-0663">Pyridoxal phosphate</keyword>
<dbReference type="EMBL" id="WITJ01000003">
    <property type="protein sequence ID" value="MQW38839.1"/>
    <property type="molecule type" value="Genomic_DNA"/>
</dbReference>
<evidence type="ECO:0000313" key="8">
    <source>
        <dbReference type="Proteomes" id="UP000439550"/>
    </source>
</evidence>
<dbReference type="PANTHER" id="PTHR43525">
    <property type="entry name" value="PROTEIN MALY"/>
    <property type="match status" value="1"/>
</dbReference>
<dbReference type="OrthoDB" id="9802872at2"/>
<dbReference type="RefSeq" id="WP_153495327.1">
    <property type="nucleotide sequence ID" value="NZ_CBCRWP010000001.1"/>
</dbReference>